<dbReference type="EMBL" id="QBKR01000044">
    <property type="protein sequence ID" value="PTX48710.1"/>
    <property type="molecule type" value="Genomic_DNA"/>
</dbReference>
<evidence type="ECO:0000313" key="14">
    <source>
        <dbReference type="Proteomes" id="UP000244240"/>
    </source>
</evidence>
<protein>
    <recommendedName>
        <fullName evidence="11">8-amino-7-ketopelargonate synthase</fullName>
        <ecNumber evidence="11">2.3.1.47</ecNumber>
    </recommendedName>
</protein>
<dbReference type="InterPro" id="IPR001917">
    <property type="entry name" value="Aminotrans_II_pyridoxalP_BS"/>
</dbReference>
<evidence type="ECO:0000313" key="13">
    <source>
        <dbReference type="EMBL" id="PTX48710.1"/>
    </source>
</evidence>
<comment type="subunit">
    <text evidence="5 11">Homodimer.</text>
</comment>
<evidence type="ECO:0000256" key="9">
    <source>
        <dbReference type="ARBA" id="ARBA00047715"/>
    </source>
</evidence>
<dbReference type="GO" id="GO:0009102">
    <property type="term" value="P:biotin biosynthetic process"/>
    <property type="evidence" value="ECO:0007669"/>
    <property type="project" value="UniProtKB-UniRule"/>
</dbReference>
<keyword evidence="8 10" id="KW-0663">Pyridoxal phosphate</keyword>
<dbReference type="InterPro" id="IPR015424">
    <property type="entry name" value="PyrdxlP-dep_Trfase"/>
</dbReference>
<evidence type="ECO:0000256" key="6">
    <source>
        <dbReference type="ARBA" id="ARBA00022679"/>
    </source>
</evidence>
<evidence type="ECO:0000256" key="3">
    <source>
        <dbReference type="ARBA" id="ARBA00004746"/>
    </source>
</evidence>
<name>A0A2T6AY27_9BACL</name>
<evidence type="ECO:0000256" key="11">
    <source>
        <dbReference type="RuleBase" id="RU003693"/>
    </source>
</evidence>
<dbReference type="PROSITE" id="PS00599">
    <property type="entry name" value="AA_TRANSFER_CLASS_2"/>
    <property type="match status" value="1"/>
</dbReference>
<proteinExistence type="inferred from homology"/>
<accession>A0A2T6AY27</accession>
<dbReference type="GO" id="GO:0008710">
    <property type="term" value="F:8-amino-7-oxononanoate synthase activity"/>
    <property type="evidence" value="ECO:0007669"/>
    <property type="project" value="UniProtKB-UniRule"/>
</dbReference>
<keyword evidence="14" id="KW-1185">Reference proteome</keyword>
<dbReference type="Proteomes" id="UP000244240">
    <property type="component" value="Unassembled WGS sequence"/>
</dbReference>
<evidence type="ECO:0000256" key="10">
    <source>
        <dbReference type="PIRSR" id="PIRSR604723-51"/>
    </source>
</evidence>
<evidence type="ECO:0000256" key="5">
    <source>
        <dbReference type="ARBA" id="ARBA00011738"/>
    </source>
</evidence>
<reference evidence="13 14" key="1">
    <citation type="submission" date="2018-04" db="EMBL/GenBank/DDBJ databases">
        <title>Genomic Encyclopedia of Archaeal and Bacterial Type Strains, Phase II (KMG-II): from individual species to whole genera.</title>
        <authorList>
            <person name="Goeker M."/>
        </authorList>
    </citation>
    <scope>NUCLEOTIDE SEQUENCE [LARGE SCALE GENOMIC DNA]</scope>
    <source>
        <strain evidence="13 14">DSM 45787</strain>
    </source>
</reference>
<dbReference type="Gene3D" id="3.40.640.10">
    <property type="entry name" value="Type I PLP-dependent aspartate aminotransferase-like (Major domain)"/>
    <property type="match status" value="1"/>
</dbReference>
<comment type="pathway">
    <text evidence="3 11">Cofactor biosynthesis; biotin biosynthesis.</text>
</comment>
<evidence type="ECO:0000256" key="7">
    <source>
        <dbReference type="ARBA" id="ARBA00022756"/>
    </source>
</evidence>
<dbReference type="InterPro" id="IPR004723">
    <property type="entry name" value="AONS_Archaea/Proteobacteria"/>
</dbReference>
<dbReference type="InterPro" id="IPR015422">
    <property type="entry name" value="PyrdxlP-dep_Trfase_small"/>
</dbReference>
<comment type="caution">
    <text evidence="13">The sequence shown here is derived from an EMBL/GenBank/DDBJ whole genome shotgun (WGS) entry which is preliminary data.</text>
</comment>
<gene>
    <name evidence="13" type="ORF">C8P63_1442</name>
</gene>
<evidence type="ECO:0000256" key="8">
    <source>
        <dbReference type="ARBA" id="ARBA00022898"/>
    </source>
</evidence>
<dbReference type="RefSeq" id="WP_108026616.1">
    <property type="nucleotide sequence ID" value="NZ_QBKR01000044.1"/>
</dbReference>
<comment type="cofactor">
    <cofactor evidence="1 10 11">
        <name>pyridoxal 5'-phosphate</name>
        <dbReference type="ChEBI" id="CHEBI:597326"/>
    </cofactor>
</comment>
<dbReference type="NCBIfam" id="TIGR00858">
    <property type="entry name" value="bioF"/>
    <property type="match status" value="1"/>
</dbReference>
<comment type="similarity">
    <text evidence="4 11">Belongs to the class-II pyridoxal-phosphate-dependent aminotransferase family. BioF subfamily.</text>
</comment>
<feature type="modified residue" description="N6-(pyridoxal phosphate)lysine" evidence="10">
    <location>
        <position position="241"/>
    </location>
</feature>
<dbReference type="OrthoDB" id="9807157at2"/>
<feature type="domain" description="Aminotransferase class I/classII large" evidence="12">
    <location>
        <begin position="41"/>
        <end position="381"/>
    </location>
</feature>
<evidence type="ECO:0000256" key="1">
    <source>
        <dbReference type="ARBA" id="ARBA00001933"/>
    </source>
</evidence>
<dbReference type="Pfam" id="PF00155">
    <property type="entry name" value="Aminotran_1_2"/>
    <property type="match status" value="1"/>
</dbReference>
<comment type="function">
    <text evidence="2 11">Catalyzes the decarboxylative condensation of pimeloyl-[acyl-carrier protein] and L-alanine to produce 8-amino-7-oxononanoate (AON), [acyl-carrier protein], and carbon dioxide.</text>
</comment>
<dbReference type="PANTHER" id="PTHR13693:SF100">
    <property type="entry name" value="8-AMINO-7-OXONONANOATE SYNTHASE"/>
    <property type="match status" value="1"/>
</dbReference>
<dbReference type="AlphaFoldDB" id="A0A2T6AY27"/>
<keyword evidence="7" id="KW-0093">Biotin biosynthesis</keyword>
<comment type="catalytic activity">
    <reaction evidence="9 11">
        <text>6-carboxyhexanoyl-[ACP] + L-alanine + H(+) = (8S)-8-amino-7-oxononanoate + holo-[ACP] + CO2</text>
        <dbReference type="Rhea" id="RHEA:42288"/>
        <dbReference type="Rhea" id="RHEA-COMP:9685"/>
        <dbReference type="Rhea" id="RHEA-COMP:9955"/>
        <dbReference type="ChEBI" id="CHEBI:15378"/>
        <dbReference type="ChEBI" id="CHEBI:16526"/>
        <dbReference type="ChEBI" id="CHEBI:57972"/>
        <dbReference type="ChEBI" id="CHEBI:64479"/>
        <dbReference type="ChEBI" id="CHEBI:78846"/>
        <dbReference type="ChEBI" id="CHEBI:149468"/>
        <dbReference type="EC" id="2.3.1.47"/>
    </reaction>
</comment>
<dbReference type="InterPro" id="IPR004839">
    <property type="entry name" value="Aminotransferase_I/II_large"/>
</dbReference>
<evidence type="ECO:0000256" key="2">
    <source>
        <dbReference type="ARBA" id="ARBA00002513"/>
    </source>
</evidence>
<evidence type="ECO:0000256" key="4">
    <source>
        <dbReference type="ARBA" id="ARBA00010008"/>
    </source>
</evidence>
<dbReference type="PANTHER" id="PTHR13693">
    <property type="entry name" value="CLASS II AMINOTRANSFERASE/8-AMINO-7-OXONONANOATE SYNTHASE"/>
    <property type="match status" value="1"/>
</dbReference>
<sequence>MSDWDECLGAELHQLHRRGLLRSLRPVSDAAYPALTREGKRLINFSSNNYLGLAGHPRIIEAEEASAKRGAGSAASRLIIGHDEETGRLEREIAEWKGTESALLFSNGYMANLGVLSALLTPGDAVFSDQLNHASIIDGIRLSGAKKYIYRHNDPDHLEMLLKQADREGVKRKLIVTDTVFSMDGDLAPLKELAELKRRYGAALMVDEAHGGGVYGPEGEGVTHMLEVHDRVDLQMGTFSKAFGVYGAYVAGNRKWIRYLLNTSRSLIYTTGLPPAVIGGIRAALSLVREGSQLRQQLFQKSSRFREKLREAGFSIPSHSSPILPLVIGGAPETLRLSEALAEQGIHALAIRPPTVPPGTARIRFSFMANHDPADLDRCADTVIRLGESMGLVEQVG</sequence>
<dbReference type="InterPro" id="IPR050087">
    <property type="entry name" value="AON_synthase_class-II"/>
</dbReference>
<dbReference type="GO" id="GO:0030170">
    <property type="term" value="F:pyridoxal phosphate binding"/>
    <property type="evidence" value="ECO:0007669"/>
    <property type="project" value="InterPro"/>
</dbReference>
<organism evidence="13 14">
    <name type="scientific">Melghirimyces profundicolus</name>
    <dbReference type="NCBI Taxonomy" id="1242148"/>
    <lineage>
        <taxon>Bacteria</taxon>
        <taxon>Bacillati</taxon>
        <taxon>Bacillota</taxon>
        <taxon>Bacilli</taxon>
        <taxon>Bacillales</taxon>
        <taxon>Thermoactinomycetaceae</taxon>
        <taxon>Melghirimyces</taxon>
    </lineage>
</organism>
<keyword evidence="6 11" id="KW-0808">Transferase</keyword>
<dbReference type="Gene3D" id="3.90.1150.10">
    <property type="entry name" value="Aspartate Aminotransferase, domain 1"/>
    <property type="match status" value="1"/>
</dbReference>
<evidence type="ECO:0000259" key="12">
    <source>
        <dbReference type="Pfam" id="PF00155"/>
    </source>
</evidence>
<dbReference type="UniPathway" id="UPA00078"/>
<dbReference type="EC" id="2.3.1.47" evidence="11"/>
<dbReference type="CDD" id="cd06454">
    <property type="entry name" value="KBL_like"/>
    <property type="match status" value="1"/>
</dbReference>
<dbReference type="SUPFAM" id="SSF53383">
    <property type="entry name" value="PLP-dependent transferases"/>
    <property type="match status" value="1"/>
</dbReference>
<dbReference type="InterPro" id="IPR015421">
    <property type="entry name" value="PyrdxlP-dep_Trfase_major"/>
</dbReference>